<dbReference type="Proteomes" id="UP001300745">
    <property type="component" value="Unassembled WGS sequence"/>
</dbReference>
<evidence type="ECO:0000313" key="4">
    <source>
        <dbReference type="Proteomes" id="UP001300745"/>
    </source>
</evidence>
<proteinExistence type="predicted"/>
<feature type="region of interest" description="Disordered" evidence="1">
    <location>
        <begin position="1"/>
        <end position="62"/>
    </location>
</feature>
<dbReference type="RefSeq" id="WP_265999697.1">
    <property type="nucleotide sequence ID" value="NZ_JAPJDN010000029.1"/>
</dbReference>
<name>A0ABT3SL57_9MYCO</name>
<accession>A0ABT3SL57</accession>
<dbReference type="EMBL" id="JAPJDO010000029">
    <property type="protein sequence ID" value="MCX2939894.1"/>
    <property type="molecule type" value="Genomic_DNA"/>
</dbReference>
<reference evidence="3 4" key="1">
    <citation type="submission" date="2022-11" db="EMBL/GenBank/DDBJ databases">
        <title>Mycobacterium sp. nov.</title>
        <authorList>
            <person name="Papic B."/>
            <person name="Spicic S."/>
            <person name="Duvnjak S."/>
        </authorList>
    </citation>
    <scope>NUCLEOTIDE SEQUENCE [LARGE SCALE GENOMIC DNA]</scope>
    <source>
        <strain evidence="3 4">CVI_P4</strain>
    </source>
</reference>
<keyword evidence="2" id="KW-0812">Transmembrane</keyword>
<keyword evidence="2" id="KW-1133">Transmembrane helix</keyword>
<evidence type="ECO:0000313" key="3">
    <source>
        <dbReference type="EMBL" id="MCX2939894.1"/>
    </source>
</evidence>
<protein>
    <submittedName>
        <fullName evidence="3">Uncharacterized protein</fullName>
    </submittedName>
</protein>
<keyword evidence="2" id="KW-0472">Membrane</keyword>
<evidence type="ECO:0000256" key="2">
    <source>
        <dbReference type="SAM" id="Phobius"/>
    </source>
</evidence>
<feature type="transmembrane region" description="Helical" evidence="2">
    <location>
        <begin position="136"/>
        <end position="159"/>
    </location>
</feature>
<feature type="region of interest" description="Disordered" evidence="1">
    <location>
        <begin position="78"/>
        <end position="121"/>
    </location>
</feature>
<feature type="compositionally biased region" description="Pro residues" evidence="1">
    <location>
        <begin position="30"/>
        <end position="43"/>
    </location>
</feature>
<comment type="caution">
    <text evidence="3">The sequence shown here is derived from an EMBL/GenBank/DDBJ whole genome shotgun (WGS) entry which is preliminary data.</text>
</comment>
<evidence type="ECO:0000256" key="1">
    <source>
        <dbReference type="SAM" id="MobiDB-lite"/>
    </source>
</evidence>
<keyword evidence="4" id="KW-1185">Reference proteome</keyword>
<gene>
    <name evidence="3" type="ORF">ORI27_24660</name>
</gene>
<sequence length="178" mass="17742">MAEPPSLRMVPPPEAAGGGSGAGIGILPQTTPPPGEPGQPGEPPVVNAENGTVGPTGLEPPPITMPPVIGLPPVIEAPLRPVGPGAEPGPRVGPGRESAVTRERPPATSAGAGTEVPPSTRVGYPRYLQEAKMGEVAAVALPGFAGLLALTALGGVVGYRQAKAGHVVRTAGTTRFMR</sequence>
<organism evidence="3 4">
    <name type="scientific">Mycobacterium pinniadriaticum</name>
    <dbReference type="NCBI Taxonomy" id="2994102"/>
    <lineage>
        <taxon>Bacteria</taxon>
        <taxon>Bacillati</taxon>
        <taxon>Actinomycetota</taxon>
        <taxon>Actinomycetes</taxon>
        <taxon>Mycobacteriales</taxon>
        <taxon>Mycobacteriaceae</taxon>
        <taxon>Mycobacterium</taxon>
    </lineage>
</organism>